<dbReference type="AlphaFoldDB" id="A0AAJ0EV87"/>
<comment type="caution">
    <text evidence="2">The sequence shown here is derived from an EMBL/GenBank/DDBJ whole genome shotgun (WGS) entry which is preliminary data.</text>
</comment>
<keyword evidence="1" id="KW-0732">Signal</keyword>
<dbReference type="RefSeq" id="XP_060426987.1">
    <property type="nucleotide sequence ID" value="XM_060572667.1"/>
</dbReference>
<dbReference type="PROSITE" id="PS51257">
    <property type="entry name" value="PROKAR_LIPOPROTEIN"/>
    <property type="match status" value="1"/>
</dbReference>
<evidence type="ECO:0000313" key="2">
    <source>
        <dbReference type="EMBL" id="KAK1672984.1"/>
    </source>
</evidence>
<name>A0AAJ0EV87_9PEZI</name>
<dbReference type="EMBL" id="JAHMHR010000034">
    <property type="protein sequence ID" value="KAK1672984.1"/>
    <property type="molecule type" value="Genomic_DNA"/>
</dbReference>
<organism evidence="2 3">
    <name type="scientific">Colletotrichum godetiae</name>
    <dbReference type="NCBI Taxonomy" id="1209918"/>
    <lineage>
        <taxon>Eukaryota</taxon>
        <taxon>Fungi</taxon>
        <taxon>Dikarya</taxon>
        <taxon>Ascomycota</taxon>
        <taxon>Pezizomycotina</taxon>
        <taxon>Sordariomycetes</taxon>
        <taxon>Hypocreomycetidae</taxon>
        <taxon>Glomerellales</taxon>
        <taxon>Glomerellaceae</taxon>
        <taxon>Colletotrichum</taxon>
        <taxon>Colletotrichum acutatum species complex</taxon>
    </lineage>
</organism>
<proteinExistence type="predicted"/>
<dbReference type="GeneID" id="85457193"/>
<evidence type="ECO:0000256" key="1">
    <source>
        <dbReference type="SAM" id="SignalP"/>
    </source>
</evidence>
<feature type="chain" id="PRO_5042604179" evidence="1">
    <location>
        <begin position="22"/>
        <end position="231"/>
    </location>
</feature>
<evidence type="ECO:0000313" key="3">
    <source>
        <dbReference type="Proteomes" id="UP001224890"/>
    </source>
</evidence>
<reference evidence="2" key="1">
    <citation type="submission" date="2021-06" db="EMBL/GenBank/DDBJ databases">
        <title>Comparative genomics, transcriptomics and evolutionary studies reveal genomic signatures of adaptation to plant cell wall in hemibiotrophic fungi.</title>
        <authorList>
            <consortium name="DOE Joint Genome Institute"/>
            <person name="Baroncelli R."/>
            <person name="Diaz J.F."/>
            <person name="Benocci T."/>
            <person name="Peng M."/>
            <person name="Battaglia E."/>
            <person name="Haridas S."/>
            <person name="Andreopoulos W."/>
            <person name="Labutti K."/>
            <person name="Pangilinan J."/>
            <person name="Floch G.L."/>
            <person name="Makela M.R."/>
            <person name="Henrissat B."/>
            <person name="Grigoriev I.V."/>
            <person name="Crouch J.A."/>
            <person name="De Vries R.P."/>
            <person name="Sukno S.A."/>
            <person name="Thon M.R."/>
        </authorList>
    </citation>
    <scope>NUCLEOTIDE SEQUENCE</scope>
    <source>
        <strain evidence="2">CBS 193.32</strain>
    </source>
</reference>
<keyword evidence="3" id="KW-1185">Reference proteome</keyword>
<protein>
    <submittedName>
        <fullName evidence="2">Uncharacterized protein</fullName>
    </submittedName>
</protein>
<gene>
    <name evidence="2" type="ORF">BDP55DRAFT_634492</name>
</gene>
<sequence length="231" mass="25860">MPKTCCFSILGLALLAALVSCWPWAHDAMPYVGFVPVLGYRSGRAPDARSLDSNQHQPVVNLTQQFAPVACPPTIREPTKHQHLTIHQPMPLGTVHHPTRGLFTSASSPASRKAAGGRFSTFAFGPVSQQLKRDRLNYGRHKPYRFSSEGQYTYFLTRRLSRVQKDFNLAYQYTTVVDFQLSRRRPIKLSSFVNDIGPQLTLNPLGSPSLRLATRDIQLDLVTPSKSQIQV</sequence>
<dbReference type="Proteomes" id="UP001224890">
    <property type="component" value="Unassembled WGS sequence"/>
</dbReference>
<accession>A0AAJ0EV87</accession>
<feature type="signal peptide" evidence="1">
    <location>
        <begin position="1"/>
        <end position="21"/>
    </location>
</feature>